<protein>
    <submittedName>
        <fullName evidence="8">Phosphoribosylformylglycinamidine synthase subunit PurQ</fullName>
        <ecNumber evidence="8">6.3.5.3</ecNumber>
    </submittedName>
</protein>
<dbReference type="Gene3D" id="3.40.50.880">
    <property type="match status" value="1"/>
</dbReference>
<evidence type="ECO:0000256" key="4">
    <source>
        <dbReference type="ARBA" id="ARBA00022755"/>
    </source>
</evidence>
<reference evidence="8 9" key="1">
    <citation type="journal article" date="2020" name="Syst. Appl. Microbiol.">
        <title>Alienimonas chondri sp. nov., a novel planctomycete isolated from the biofilm of the red alga Chondrus crispus.</title>
        <authorList>
            <person name="Vitorino I."/>
            <person name="Albuquerque L."/>
            <person name="Wiegand S."/>
            <person name="Kallscheuer N."/>
            <person name="da Costa M.S."/>
            <person name="Lobo-da-Cunha A."/>
            <person name="Jogler C."/>
            <person name="Lage O.M."/>
        </authorList>
    </citation>
    <scope>NUCLEOTIDE SEQUENCE [LARGE SCALE GENOMIC DNA]</scope>
    <source>
        <strain evidence="8 9">LzC2</strain>
    </source>
</reference>
<dbReference type="EC" id="6.3.5.3" evidence="8"/>
<dbReference type="Proteomes" id="UP000609651">
    <property type="component" value="Unassembled WGS sequence"/>
</dbReference>
<dbReference type="PIRSF" id="PIRSF001586">
    <property type="entry name" value="FGAM_synth_I"/>
    <property type="match status" value="1"/>
</dbReference>
<evidence type="ECO:0000256" key="7">
    <source>
        <dbReference type="ARBA" id="ARBA00022962"/>
    </source>
</evidence>
<keyword evidence="9" id="KW-1185">Reference proteome</keyword>
<keyword evidence="2 8" id="KW-0436">Ligase</keyword>
<dbReference type="PROSITE" id="PS51273">
    <property type="entry name" value="GATASE_TYPE_1"/>
    <property type="match status" value="1"/>
</dbReference>
<evidence type="ECO:0000256" key="3">
    <source>
        <dbReference type="ARBA" id="ARBA00022741"/>
    </source>
</evidence>
<dbReference type="InterPro" id="IPR010075">
    <property type="entry name" value="PRibForGlyAmidine_synth_PurQ"/>
</dbReference>
<gene>
    <name evidence="8" type="primary">purQ</name>
    <name evidence="8" type="ORF">LzC2_08080</name>
</gene>
<dbReference type="GO" id="GO:0004642">
    <property type="term" value="F:phosphoribosylformylglycinamidine synthase activity"/>
    <property type="evidence" value="ECO:0007669"/>
    <property type="project" value="UniProtKB-EC"/>
</dbReference>
<evidence type="ECO:0000256" key="1">
    <source>
        <dbReference type="ARBA" id="ARBA00022490"/>
    </source>
</evidence>
<dbReference type="RefSeq" id="WP_171184031.1">
    <property type="nucleotide sequence ID" value="NZ_WTPX01000016.1"/>
</dbReference>
<comment type="caution">
    <text evidence="8">The sequence shown here is derived from an EMBL/GenBank/DDBJ whole genome shotgun (WGS) entry which is preliminary data.</text>
</comment>
<dbReference type="SUPFAM" id="SSF52317">
    <property type="entry name" value="Class I glutamine amidotransferase-like"/>
    <property type="match status" value="1"/>
</dbReference>
<evidence type="ECO:0000256" key="6">
    <source>
        <dbReference type="ARBA" id="ARBA00022840"/>
    </source>
</evidence>
<keyword evidence="1" id="KW-0963">Cytoplasm</keyword>
<dbReference type="PANTHER" id="PTHR10099">
    <property type="entry name" value="PHOSPHORIBOSYLFORMYLGLYCINAMIDINE SYNTHASE"/>
    <property type="match status" value="1"/>
</dbReference>
<evidence type="ECO:0000256" key="5">
    <source>
        <dbReference type="ARBA" id="ARBA00022801"/>
    </source>
</evidence>
<evidence type="ECO:0000256" key="2">
    <source>
        <dbReference type="ARBA" id="ARBA00022598"/>
    </source>
</evidence>
<keyword evidence="5" id="KW-0378">Hydrolase</keyword>
<evidence type="ECO:0000313" key="9">
    <source>
        <dbReference type="Proteomes" id="UP000609651"/>
    </source>
</evidence>
<dbReference type="EMBL" id="WTPX01000016">
    <property type="protein sequence ID" value="NNJ24748.1"/>
    <property type="molecule type" value="Genomic_DNA"/>
</dbReference>
<dbReference type="InterPro" id="IPR029062">
    <property type="entry name" value="Class_I_gatase-like"/>
</dbReference>
<name>A0ABX1V9K8_9PLAN</name>
<dbReference type="Pfam" id="PF13507">
    <property type="entry name" value="GATase_5"/>
    <property type="match status" value="1"/>
</dbReference>
<keyword evidence="7" id="KW-0315">Glutamine amidotransferase</keyword>
<keyword evidence="4" id="KW-0658">Purine biosynthesis</keyword>
<dbReference type="PANTHER" id="PTHR10099:SF1">
    <property type="entry name" value="PHOSPHORIBOSYLFORMYLGLYCINAMIDINE SYNTHASE"/>
    <property type="match status" value="1"/>
</dbReference>
<proteinExistence type="predicted"/>
<sequence>MSAPRALVVRAPGTNSDEETVRAFETAGAVVDHLHLFRVLEEPDMLDRYQIFCVPGGFSYGDDLGSGVIFARHLSGPLGDALGRFLNADKLVLGICNGFQVLLKAGVLPGGADGWGANQTPKATLTWNESGRYDCRWVRLRNDRPDHAFLRDMPDVEMPIAHAEGRIAVSDPAVLKEWVANGNVALRYAARQGDLPEGGPTADVTLAAPHNPNGSFADIAGLSDASGKILGLMPHPERFQFAHQHPRWTRLGLTGEGAGMKLFRNAVEWFD</sequence>
<keyword evidence="6" id="KW-0067">ATP-binding</keyword>
<dbReference type="SMART" id="SM01211">
    <property type="entry name" value="GATase_5"/>
    <property type="match status" value="1"/>
</dbReference>
<organism evidence="8 9">
    <name type="scientific">Alienimonas chondri</name>
    <dbReference type="NCBI Taxonomy" id="2681879"/>
    <lineage>
        <taxon>Bacteria</taxon>
        <taxon>Pseudomonadati</taxon>
        <taxon>Planctomycetota</taxon>
        <taxon>Planctomycetia</taxon>
        <taxon>Planctomycetales</taxon>
        <taxon>Planctomycetaceae</taxon>
        <taxon>Alienimonas</taxon>
    </lineage>
</organism>
<keyword evidence="3" id="KW-0547">Nucleotide-binding</keyword>
<accession>A0ABX1V9K8</accession>
<evidence type="ECO:0000313" key="8">
    <source>
        <dbReference type="EMBL" id="NNJ24748.1"/>
    </source>
</evidence>